<accession>A0A1Y2HRK6</accession>
<evidence type="ECO:0000256" key="2">
    <source>
        <dbReference type="ARBA" id="ARBA00022598"/>
    </source>
</evidence>
<dbReference type="GO" id="GO:0046872">
    <property type="term" value="F:metal ion binding"/>
    <property type="evidence" value="ECO:0007669"/>
    <property type="project" value="InterPro"/>
</dbReference>
<sequence length="413" mass="43817">MPPPAPIHTHLPLAITAAPHNWASALVPNPTPTSTSTSTSSSLIQKTIPVSSSPAGRAPGTRNPLLGRNVHIVYDAQYADPKDQQDLVVPLQTLAGPHAHVQAWVLTNDNAEHVASELGKQIRESDPRAVVVLHADAPPETVAGGQFTALRQFLAVAQLPQVFGHLPTFCEQTLHKSTMNQLFAASGVPHADSLTLPDTASIDSSATTAFASRLFAAGAQLFLKVDSGFNSAGLTNACIVSTLDQLRTCARELVTHYGPVVVQRYLSGREFTVAVCTTAFGTRVFHPIEREFAPGQLFSPPNGTPGERVVDETREPALVAECKRVTSLAYEATGGGAWGRADLRCDGAGNVHVLEVNNTASFAPNSYFAMSAGKEGWTREDVLREVAAVAAMEGRWDSEGDKASTDKRSGAGM</sequence>
<dbReference type="GO" id="GO:0008716">
    <property type="term" value="F:D-alanine-D-alanine ligase activity"/>
    <property type="evidence" value="ECO:0007669"/>
    <property type="project" value="InterPro"/>
</dbReference>
<proteinExistence type="inferred from homology"/>
<dbReference type="InterPro" id="IPR013815">
    <property type="entry name" value="ATP_grasp_subdomain_1"/>
</dbReference>
<gene>
    <name evidence="6" type="ORF">BCR44DRAFT_78430</name>
</gene>
<keyword evidence="3" id="KW-0547">Nucleotide-binding</keyword>
<evidence type="ECO:0000259" key="5">
    <source>
        <dbReference type="PROSITE" id="PS50975"/>
    </source>
</evidence>
<dbReference type="PROSITE" id="PS50975">
    <property type="entry name" value="ATP_GRASP"/>
    <property type="match status" value="1"/>
</dbReference>
<feature type="compositionally biased region" description="Low complexity" evidence="4">
    <location>
        <begin position="32"/>
        <end position="42"/>
    </location>
</feature>
<dbReference type="Pfam" id="PF07478">
    <property type="entry name" value="Dala_Dala_lig_C"/>
    <property type="match status" value="1"/>
</dbReference>
<dbReference type="PANTHER" id="PTHR23132">
    <property type="entry name" value="D-ALANINE--D-ALANINE LIGASE"/>
    <property type="match status" value="1"/>
</dbReference>
<dbReference type="InterPro" id="IPR011761">
    <property type="entry name" value="ATP-grasp"/>
</dbReference>
<reference evidence="6 7" key="1">
    <citation type="submission" date="2016-07" db="EMBL/GenBank/DDBJ databases">
        <title>Pervasive Adenine N6-methylation of Active Genes in Fungi.</title>
        <authorList>
            <consortium name="DOE Joint Genome Institute"/>
            <person name="Mondo S.J."/>
            <person name="Dannebaum R.O."/>
            <person name="Kuo R.C."/>
            <person name="Labutti K."/>
            <person name="Haridas S."/>
            <person name="Kuo A."/>
            <person name="Salamov A."/>
            <person name="Ahrendt S.R."/>
            <person name="Lipzen A."/>
            <person name="Sullivan W."/>
            <person name="Andreopoulos W.B."/>
            <person name="Clum A."/>
            <person name="Lindquist E."/>
            <person name="Daum C."/>
            <person name="Ramamoorthy G.K."/>
            <person name="Gryganskyi A."/>
            <person name="Culley D."/>
            <person name="Magnuson J.K."/>
            <person name="James T.Y."/>
            <person name="O'Malley M.A."/>
            <person name="Stajich J.E."/>
            <person name="Spatafora J.W."/>
            <person name="Visel A."/>
            <person name="Grigoriev I.V."/>
        </authorList>
    </citation>
    <scope>NUCLEOTIDE SEQUENCE [LARGE SCALE GENOMIC DNA]</scope>
    <source>
        <strain evidence="6 7">PL171</strain>
    </source>
</reference>
<feature type="region of interest" description="Disordered" evidence="4">
    <location>
        <begin position="26"/>
        <end position="63"/>
    </location>
</feature>
<dbReference type="Gene3D" id="3.30.1490.20">
    <property type="entry name" value="ATP-grasp fold, A domain"/>
    <property type="match status" value="1"/>
</dbReference>
<dbReference type="Gene3D" id="3.30.470.20">
    <property type="entry name" value="ATP-grasp fold, B domain"/>
    <property type="match status" value="1"/>
</dbReference>
<dbReference type="AlphaFoldDB" id="A0A1Y2HRK6"/>
<comment type="caution">
    <text evidence="6">The sequence shown here is derived from an EMBL/GenBank/DDBJ whole genome shotgun (WGS) entry which is preliminary data.</text>
</comment>
<comment type="similarity">
    <text evidence="1">Belongs to the D-alanine--D-alanine ligase family.</text>
</comment>
<evidence type="ECO:0000256" key="1">
    <source>
        <dbReference type="ARBA" id="ARBA00010871"/>
    </source>
</evidence>
<feature type="compositionally biased region" description="Polar residues" evidence="4">
    <location>
        <begin position="43"/>
        <end position="54"/>
    </location>
</feature>
<dbReference type="Proteomes" id="UP000193411">
    <property type="component" value="Unassembled WGS sequence"/>
</dbReference>
<keyword evidence="2" id="KW-0436">Ligase</keyword>
<dbReference type="InterPro" id="IPR011095">
    <property type="entry name" value="Dala_Dala_lig_C"/>
</dbReference>
<evidence type="ECO:0000313" key="6">
    <source>
        <dbReference type="EMBL" id="ORZ37215.1"/>
    </source>
</evidence>
<dbReference type="EMBL" id="MCFL01000013">
    <property type="protein sequence ID" value="ORZ37215.1"/>
    <property type="molecule type" value="Genomic_DNA"/>
</dbReference>
<keyword evidence="7" id="KW-1185">Reference proteome</keyword>
<evidence type="ECO:0000256" key="3">
    <source>
        <dbReference type="PROSITE-ProRule" id="PRU00409"/>
    </source>
</evidence>
<dbReference type="PANTHER" id="PTHR23132:SF23">
    <property type="entry name" value="D-ALANINE--D-ALANINE LIGASE B"/>
    <property type="match status" value="1"/>
</dbReference>
<dbReference type="GO" id="GO:0005524">
    <property type="term" value="F:ATP binding"/>
    <property type="evidence" value="ECO:0007669"/>
    <property type="project" value="UniProtKB-UniRule"/>
</dbReference>
<protein>
    <recommendedName>
        <fullName evidence="5">ATP-grasp domain-containing protein</fullName>
    </recommendedName>
</protein>
<name>A0A1Y2HRK6_9FUNG</name>
<organism evidence="6 7">
    <name type="scientific">Catenaria anguillulae PL171</name>
    <dbReference type="NCBI Taxonomy" id="765915"/>
    <lineage>
        <taxon>Eukaryota</taxon>
        <taxon>Fungi</taxon>
        <taxon>Fungi incertae sedis</taxon>
        <taxon>Blastocladiomycota</taxon>
        <taxon>Blastocladiomycetes</taxon>
        <taxon>Blastocladiales</taxon>
        <taxon>Catenariaceae</taxon>
        <taxon>Catenaria</taxon>
    </lineage>
</organism>
<feature type="region of interest" description="Disordered" evidence="4">
    <location>
        <begin position="394"/>
        <end position="413"/>
    </location>
</feature>
<evidence type="ECO:0000313" key="7">
    <source>
        <dbReference type="Proteomes" id="UP000193411"/>
    </source>
</evidence>
<evidence type="ECO:0000256" key="4">
    <source>
        <dbReference type="SAM" id="MobiDB-lite"/>
    </source>
</evidence>
<dbReference type="SUPFAM" id="SSF56059">
    <property type="entry name" value="Glutathione synthetase ATP-binding domain-like"/>
    <property type="match status" value="1"/>
</dbReference>
<feature type="domain" description="ATP-grasp" evidence="5">
    <location>
        <begin position="180"/>
        <end position="388"/>
    </location>
</feature>
<keyword evidence="3" id="KW-0067">ATP-binding</keyword>
<dbReference type="OrthoDB" id="2013972at2759"/>